<dbReference type="SUPFAM" id="SSF143865">
    <property type="entry name" value="CorA soluble domain-like"/>
    <property type="match status" value="1"/>
</dbReference>
<keyword evidence="7 8" id="KW-0472">Membrane</keyword>
<dbReference type="CDD" id="cd12822">
    <property type="entry name" value="TmCorA-like"/>
    <property type="match status" value="1"/>
</dbReference>
<proteinExistence type="inferred from homology"/>
<evidence type="ECO:0000256" key="7">
    <source>
        <dbReference type="ARBA" id="ARBA00023136"/>
    </source>
</evidence>
<evidence type="ECO:0000256" key="3">
    <source>
        <dbReference type="ARBA" id="ARBA00022448"/>
    </source>
</evidence>
<comment type="similarity">
    <text evidence="2">Belongs to the CorA metal ion transporter (MIT) (TC 1.A.35) family.</text>
</comment>
<accession>A0ABU8W894</accession>
<gene>
    <name evidence="9" type="ORF">WKW80_26265</name>
</gene>
<evidence type="ECO:0000256" key="2">
    <source>
        <dbReference type="ARBA" id="ARBA00009765"/>
    </source>
</evidence>
<dbReference type="EMBL" id="JBBKZV010000022">
    <property type="protein sequence ID" value="MEJ8825486.1"/>
    <property type="molecule type" value="Genomic_DNA"/>
</dbReference>
<reference evidence="9 10" key="1">
    <citation type="submission" date="2024-03" db="EMBL/GenBank/DDBJ databases">
        <title>Novel species of the genus Variovorax.</title>
        <authorList>
            <person name="Liu Q."/>
            <person name="Xin Y.-H."/>
        </authorList>
    </citation>
    <scope>NUCLEOTIDE SEQUENCE [LARGE SCALE GENOMIC DNA]</scope>
    <source>
        <strain evidence="9 10">KACC 18501</strain>
    </source>
</reference>
<keyword evidence="10" id="KW-1185">Reference proteome</keyword>
<dbReference type="InterPro" id="IPR002523">
    <property type="entry name" value="MgTranspt_CorA/ZnTranspt_ZntB"/>
</dbReference>
<keyword evidence="4" id="KW-1003">Cell membrane</keyword>
<feature type="transmembrane region" description="Helical" evidence="8">
    <location>
        <begin position="353"/>
        <end position="372"/>
    </location>
</feature>
<evidence type="ECO:0000256" key="5">
    <source>
        <dbReference type="ARBA" id="ARBA00022692"/>
    </source>
</evidence>
<evidence type="ECO:0000313" key="9">
    <source>
        <dbReference type="EMBL" id="MEJ8825486.1"/>
    </source>
</evidence>
<dbReference type="PANTHER" id="PTHR46494:SF1">
    <property type="entry name" value="CORA FAMILY METAL ION TRANSPORTER (EUROFUNG)"/>
    <property type="match status" value="1"/>
</dbReference>
<keyword evidence="6 8" id="KW-1133">Transmembrane helix</keyword>
<protein>
    <submittedName>
        <fullName evidence="9">Magnesium transporter CorA family protein</fullName>
    </submittedName>
</protein>
<name>A0ABU8W894_9BURK</name>
<keyword evidence="3" id="KW-0813">Transport</keyword>
<evidence type="ECO:0000256" key="1">
    <source>
        <dbReference type="ARBA" id="ARBA00004651"/>
    </source>
</evidence>
<evidence type="ECO:0000313" key="10">
    <source>
        <dbReference type="Proteomes" id="UP001363010"/>
    </source>
</evidence>
<keyword evidence="5 8" id="KW-0812">Transmembrane</keyword>
<dbReference type="RefSeq" id="WP_340366515.1">
    <property type="nucleotide sequence ID" value="NZ_JBBKZV010000022.1"/>
</dbReference>
<feature type="transmembrane region" description="Helical" evidence="8">
    <location>
        <begin position="319"/>
        <end position="341"/>
    </location>
</feature>
<evidence type="ECO:0000256" key="4">
    <source>
        <dbReference type="ARBA" id="ARBA00022475"/>
    </source>
</evidence>
<dbReference type="SUPFAM" id="SSF144083">
    <property type="entry name" value="Magnesium transport protein CorA, transmembrane region"/>
    <property type="match status" value="1"/>
</dbReference>
<dbReference type="Proteomes" id="UP001363010">
    <property type="component" value="Unassembled WGS sequence"/>
</dbReference>
<evidence type="ECO:0000256" key="8">
    <source>
        <dbReference type="SAM" id="Phobius"/>
    </source>
</evidence>
<evidence type="ECO:0000256" key="6">
    <source>
        <dbReference type="ARBA" id="ARBA00022989"/>
    </source>
</evidence>
<dbReference type="InterPro" id="IPR045863">
    <property type="entry name" value="CorA_TM1_TM2"/>
</dbReference>
<dbReference type="InterPro" id="IPR045861">
    <property type="entry name" value="CorA_cytoplasmic_dom"/>
</dbReference>
<comment type="subcellular location">
    <subcellularLocation>
        <location evidence="1">Cell membrane</location>
        <topology evidence="1">Multi-pass membrane protein</topology>
    </subcellularLocation>
</comment>
<dbReference type="Gene3D" id="1.20.58.340">
    <property type="entry name" value="Magnesium transport protein CorA, transmembrane region"/>
    <property type="match status" value="2"/>
</dbReference>
<sequence length="382" mass="42434">MRSFEINGLQVLEHDALAPLAAPGACASGSYLWISLTREEFKGQLDTVQDVLQSLCGTQLVDLHVLDLLNEQLPSHYDYTSIYDVLVFRRLATNQGSPGGVSPAPPANPVAGPEGPLLLKRIDTRPVGFAVFDRVLLSVHPEDGAVRDAYAAKLLAAGAPGTGAAPSGDGRPAGTRLPTGPADLMLRLVNQIVDGYLDLRREMTRQIDHWQGELIDVKSRFSNWGALMQARQSLHQLDEICEDQRGALQDWIDALETLPMPEDPAERRERELVMIRSRDVHEHIERVVHHVRRLEQNAETAVQMHFSVQSHRTNDIMRVLTALTAVFLPLNLIAGIFGMNFEFIPLVHKADGFWIAMGAMGVIAVVLIVVFWRKRYLARTAR</sequence>
<dbReference type="PANTHER" id="PTHR46494">
    <property type="entry name" value="CORA FAMILY METAL ION TRANSPORTER (EUROFUNG)"/>
    <property type="match status" value="1"/>
</dbReference>
<dbReference type="Pfam" id="PF01544">
    <property type="entry name" value="CorA"/>
    <property type="match status" value="1"/>
</dbReference>
<organism evidence="9 10">
    <name type="scientific">Variovorax humicola</name>
    <dbReference type="NCBI Taxonomy" id="1769758"/>
    <lineage>
        <taxon>Bacteria</taxon>
        <taxon>Pseudomonadati</taxon>
        <taxon>Pseudomonadota</taxon>
        <taxon>Betaproteobacteria</taxon>
        <taxon>Burkholderiales</taxon>
        <taxon>Comamonadaceae</taxon>
        <taxon>Variovorax</taxon>
    </lineage>
</organism>
<comment type="caution">
    <text evidence="9">The sequence shown here is derived from an EMBL/GenBank/DDBJ whole genome shotgun (WGS) entry which is preliminary data.</text>
</comment>